<accession>A0A7S2PKQ7</accession>
<keyword evidence="1" id="KW-0732">Signal</keyword>
<protein>
    <recommendedName>
        <fullName evidence="5">DUF2470 domain-containing protein</fullName>
    </recommendedName>
</protein>
<feature type="chain" id="PRO_5031120662" description="DUF2470 domain-containing protein" evidence="1">
    <location>
        <begin position="20"/>
        <end position="355"/>
    </location>
</feature>
<dbReference type="Pfam" id="PF10615">
    <property type="entry name" value="DUF2470"/>
    <property type="match status" value="1"/>
</dbReference>
<evidence type="ECO:0008006" key="5">
    <source>
        <dbReference type="Google" id="ProtNLM"/>
    </source>
</evidence>
<reference evidence="4" key="1">
    <citation type="submission" date="2021-01" db="EMBL/GenBank/DDBJ databases">
        <authorList>
            <person name="Corre E."/>
            <person name="Pelletier E."/>
            <person name="Niang G."/>
            <person name="Scheremetjew M."/>
            <person name="Finn R."/>
            <person name="Kale V."/>
            <person name="Holt S."/>
            <person name="Cochrane G."/>
            <person name="Meng A."/>
            <person name="Brown T."/>
            <person name="Cohen L."/>
        </authorList>
    </citation>
    <scope>NUCLEOTIDE SEQUENCE</scope>
    <source>
        <strain evidence="4">SM1012Den-03</strain>
    </source>
</reference>
<proteinExistence type="predicted"/>
<dbReference type="PANTHER" id="PTHR13343:SF24">
    <property type="entry name" value="OS07G0573800 PROTEIN"/>
    <property type="match status" value="1"/>
</dbReference>
<dbReference type="EMBL" id="HBGZ01015427">
    <property type="protein sequence ID" value="CAD9603029.1"/>
    <property type="molecule type" value="Transcribed_RNA"/>
</dbReference>
<gene>
    <name evidence="4" type="ORF">SMAR0320_LOCUS11015</name>
</gene>
<dbReference type="InterPro" id="IPR055343">
    <property type="entry name" value="CREG_beta-barrel"/>
</dbReference>
<sequence>MRYSGFATVLACLLSEVHGFSSTASSRTISAANSFRSATRISSTAVAEAVNGSAEKTIVAPPEIRLNVPEKARTVTAVCTSGTLCTSSHMDGIEGAPFGSFVDYVLDDTGNPVLLMNEMSMHTINIQKSGDGSLVTLFAQLGGPTSASGQVSTGQDVSRCSVTGTIEKIESTAEDWDALRMRYGIAHSYADQVMDSPKFHFYRLIPTKIYFVGGFGVSSEWVPPEEYKEATPDILSKEAAKIVERLNHDHAEDLMLTATQILDVEEVDKIRVTGVDRLGMDLRVTRRSSKRRNKLRTDEFRVGFRIPVISVEDAKSEVLKVFQEAWEKSNGVTWGDDEVPGADVPVLKTAEDNLL</sequence>
<evidence type="ECO:0000259" key="3">
    <source>
        <dbReference type="Pfam" id="PF13883"/>
    </source>
</evidence>
<feature type="domain" description="CREG-like beta-barrel" evidence="3">
    <location>
        <begin position="66"/>
        <end position="228"/>
    </location>
</feature>
<name>A0A7S2PKQ7_9STRA</name>
<dbReference type="Gene3D" id="3.20.180.10">
    <property type="entry name" value="PNP-oxidase-like"/>
    <property type="match status" value="1"/>
</dbReference>
<dbReference type="InterPro" id="IPR019595">
    <property type="entry name" value="DUF2470"/>
</dbReference>
<evidence type="ECO:0000259" key="2">
    <source>
        <dbReference type="Pfam" id="PF10615"/>
    </source>
</evidence>
<feature type="signal peptide" evidence="1">
    <location>
        <begin position="1"/>
        <end position="19"/>
    </location>
</feature>
<dbReference type="Gene3D" id="2.30.110.10">
    <property type="entry name" value="Electron Transport, Fmn-binding Protein, Chain A"/>
    <property type="match status" value="1"/>
</dbReference>
<feature type="domain" description="DUF2470" evidence="2">
    <location>
        <begin position="240"/>
        <end position="318"/>
    </location>
</feature>
<dbReference type="InterPro" id="IPR012349">
    <property type="entry name" value="Split_barrel_FMN-bd"/>
</dbReference>
<dbReference type="AlphaFoldDB" id="A0A7S2PKQ7"/>
<dbReference type="GO" id="GO:0005737">
    <property type="term" value="C:cytoplasm"/>
    <property type="evidence" value="ECO:0007669"/>
    <property type="project" value="UniProtKB-ARBA"/>
</dbReference>
<dbReference type="SUPFAM" id="SSF50475">
    <property type="entry name" value="FMN-binding split barrel"/>
    <property type="match status" value="1"/>
</dbReference>
<evidence type="ECO:0000256" key="1">
    <source>
        <dbReference type="SAM" id="SignalP"/>
    </source>
</evidence>
<dbReference type="Pfam" id="PF13883">
    <property type="entry name" value="CREG_beta-barrel"/>
    <property type="match status" value="1"/>
</dbReference>
<dbReference type="PANTHER" id="PTHR13343">
    <property type="entry name" value="CREG1 PROTEIN"/>
    <property type="match status" value="1"/>
</dbReference>
<dbReference type="InterPro" id="IPR037119">
    <property type="entry name" value="Haem_oxidase_HugZ-like_sf"/>
</dbReference>
<organism evidence="4">
    <name type="scientific">Skeletonema marinoi</name>
    <dbReference type="NCBI Taxonomy" id="267567"/>
    <lineage>
        <taxon>Eukaryota</taxon>
        <taxon>Sar</taxon>
        <taxon>Stramenopiles</taxon>
        <taxon>Ochrophyta</taxon>
        <taxon>Bacillariophyta</taxon>
        <taxon>Coscinodiscophyceae</taxon>
        <taxon>Thalassiosirophycidae</taxon>
        <taxon>Thalassiosirales</taxon>
        <taxon>Skeletonemataceae</taxon>
        <taxon>Skeletonema</taxon>
        <taxon>Skeletonema marinoi-dohrnii complex</taxon>
    </lineage>
</organism>
<evidence type="ECO:0000313" key="4">
    <source>
        <dbReference type="EMBL" id="CAD9603029.1"/>
    </source>
</evidence>